<reference evidence="1 2" key="1">
    <citation type="journal article" date="2024" name="G3 (Bethesda)">
        <title>Genome assembly of Hibiscus sabdariffa L. provides insights into metabolisms of medicinal natural products.</title>
        <authorList>
            <person name="Kim T."/>
        </authorList>
    </citation>
    <scope>NUCLEOTIDE SEQUENCE [LARGE SCALE GENOMIC DNA]</scope>
    <source>
        <strain evidence="1">TK-2024</strain>
        <tissue evidence="1">Old leaves</tissue>
    </source>
</reference>
<comment type="caution">
    <text evidence="1">The sequence shown here is derived from an EMBL/GenBank/DDBJ whole genome shotgun (WGS) entry which is preliminary data.</text>
</comment>
<gene>
    <name evidence="1" type="ORF">V6N12_075586</name>
</gene>
<keyword evidence="2" id="KW-1185">Reference proteome</keyword>
<protein>
    <submittedName>
        <fullName evidence="1">Uncharacterized protein</fullName>
    </submittedName>
</protein>
<evidence type="ECO:0000313" key="2">
    <source>
        <dbReference type="Proteomes" id="UP001472677"/>
    </source>
</evidence>
<name>A0ABR2C8P5_9ROSI</name>
<sequence>MKEQQREENFKVVEENHCWLSEGLTALPSWEVISNLFFYCPFIDAEGVVVHCNLVSFMISMPPYHMIQDDMGMQKVQCIISQSNVVYMLISKQKLSKESTPKAAFSKAYFISSDHSASPFLLPSPNSFFDV</sequence>
<dbReference type="EMBL" id="JBBPBM010000063">
    <property type="protein sequence ID" value="KAK8515548.1"/>
    <property type="molecule type" value="Genomic_DNA"/>
</dbReference>
<dbReference type="Proteomes" id="UP001472677">
    <property type="component" value="Unassembled WGS sequence"/>
</dbReference>
<evidence type="ECO:0000313" key="1">
    <source>
        <dbReference type="EMBL" id="KAK8515548.1"/>
    </source>
</evidence>
<proteinExistence type="predicted"/>
<accession>A0ABR2C8P5</accession>
<organism evidence="1 2">
    <name type="scientific">Hibiscus sabdariffa</name>
    <name type="common">roselle</name>
    <dbReference type="NCBI Taxonomy" id="183260"/>
    <lineage>
        <taxon>Eukaryota</taxon>
        <taxon>Viridiplantae</taxon>
        <taxon>Streptophyta</taxon>
        <taxon>Embryophyta</taxon>
        <taxon>Tracheophyta</taxon>
        <taxon>Spermatophyta</taxon>
        <taxon>Magnoliopsida</taxon>
        <taxon>eudicotyledons</taxon>
        <taxon>Gunneridae</taxon>
        <taxon>Pentapetalae</taxon>
        <taxon>rosids</taxon>
        <taxon>malvids</taxon>
        <taxon>Malvales</taxon>
        <taxon>Malvaceae</taxon>
        <taxon>Malvoideae</taxon>
        <taxon>Hibiscus</taxon>
    </lineage>
</organism>